<dbReference type="GO" id="GO:0008093">
    <property type="term" value="F:cytoskeletal anchor activity"/>
    <property type="evidence" value="ECO:0007669"/>
    <property type="project" value="TreeGrafter"/>
</dbReference>
<sequence length="764" mass="83585">VCDGNQAMPTGIARYWDSLEGNDYLDQCQPHTGHFPRLDDCQKQWLSELSSTTEPECQSILYAKSLLDDGTDSATPVIQELQQLPEPQPKISVGFRCNSLSSSTGNLTGPSKPQKRIIRLKNSKQETIGSTSVPHICSAQSTLDLIESYKFSESHVNIGEMKSVAPGHSHTNVYLNGDAVSSSANQKSSTTTTKTLPADYSSWAPPGFRCAAGCSTTELNAQNVPNRSSHLFKSPPTYDQLRIKFEKNGSSRSVVNKKMALRHMIAVNHEDSVDQSREQGGTSASQRSTSDIPRVPPHAPSSPKSMRSDSTLSVDSGQCSGDVALTSQHSFSSSREEREEKDQLDETSSIFHVYQQRCLPGYARIASTMDHVLRTASSIFAQLGGPTNPSTAKELLDRTTAFIQIIESSPCAHHLPKYDTNVVRLQINDLQREAAETGLPLTITNYFTIVVRKMIEQVLQVFCKIIARYLTECGNKDRLVLIALEHLIHLVLFGDDLCLEAIQSGALHSVLKLVRQASTPPETNKLLLRALAVLCAVSKGCLSLLALGGLEVVLSHLTGNHVGSSIEAAGVLTQLTNPQHSYVQLQNIGPILVRLLDLIDECTTGETLLLVSAALANVSLQDPAAIDLLYRHNAIIRLINAYNRQECSTIFVQEQIVTVLSRLAARRYEEALVSQGAVPVLLEMLTVTDNLHSDYCRRIRYKAAVCIGTLAATGVGLKALYVNQAFAILTHVLEMESSPANPLNMICTNIRNRLESKYQIESAV</sequence>
<proteinExistence type="predicted"/>
<dbReference type="GO" id="GO:0008356">
    <property type="term" value="P:asymmetric cell division"/>
    <property type="evidence" value="ECO:0007669"/>
    <property type="project" value="InterPro"/>
</dbReference>
<dbReference type="WBParaSite" id="HCON_00061200-00001">
    <property type="protein sequence ID" value="HCON_00061200-00001"/>
    <property type="gene ID" value="HCON_00061200"/>
</dbReference>
<feature type="compositionally biased region" description="Polar residues" evidence="1">
    <location>
        <begin position="278"/>
        <end position="291"/>
    </location>
</feature>
<dbReference type="GO" id="GO:0045179">
    <property type="term" value="C:apical cortex"/>
    <property type="evidence" value="ECO:0007669"/>
    <property type="project" value="TreeGrafter"/>
</dbReference>
<evidence type="ECO:0000259" key="2">
    <source>
        <dbReference type="Pfam" id="PF19427"/>
    </source>
</evidence>
<evidence type="ECO:0000256" key="1">
    <source>
        <dbReference type="SAM" id="MobiDB-lite"/>
    </source>
</evidence>
<feature type="domain" description="Protein inscuteable homologue C-terminal" evidence="2">
    <location>
        <begin position="452"/>
        <end position="711"/>
    </location>
</feature>
<reference evidence="4" key="1">
    <citation type="submission" date="2020-12" db="UniProtKB">
        <authorList>
            <consortium name="WormBaseParasite"/>
        </authorList>
    </citation>
    <scope>IDENTIFICATION</scope>
    <source>
        <strain evidence="4">MHco3</strain>
    </source>
</reference>
<dbReference type="OrthoDB" id="5796379at2759"/>
<feature type="compositionally biased region" description="Polar residues" evidence="1">
    <location>
        <begin position="302"/>
        <end position="329"/>
    </location>
</feature>
<evidence type="ECO:0000313" key="4">
    <source>
        <dbReference type="WBParaSite" id="HCON_00061200-00001"/>
    </source>
</evidence>
<name>A0A7I5E840_HAECO</name>
<dbReference type="InterPro" id="IPR045789">
    <property type="entry name" value="Insc_C"/>
</dbReference>
<protein>
    <submittedName>
        <fullName evidence="4">Insc_C domain-containing protein</fullName>
    </submittedName>
</protein>
<dbReference type="PANTHER" id="PTHR21386">
    <property type="entry name" value="INSCUTEABLE"/>
    <property type="match status" value="1"/>
</dbReference>
<dbReference type="GO" id="GO:0045176">
    <property type="term" value="P:apical protein localization"/>
    <property type="evidence" value="ECO:0007669"/>
    <property type="project" value="TreeGrafter"/>
</dbReference>
<evidence type="ECO:0000313" key="3">
    <source>
        <dbReference type="Proteomes" id="UP000025227"/>
    </source>
</evidence>
<feature type="compositionally biased region" description="Basic and acidic residues" evidence="1">
    <location>
        <begin position="268"/>
        <end position="277"/>
    </location>
</feature>
<dbReference type="InterPro" id="IPR011989">
    <property type="entry name" value="ARM-like"/>
</dbReference>
<organism evidence="3 4">
    <name type="scientific">Haemonchus contortus</name>
    <name type="common">Barber pole worm</name>
    <dbReference type="NCBI Taxonomy" id="6289"/>
    <lineage>
        <taxon>Eukaryota</taxon>
        <taxon>Metazoa</taxon>
        <taxon>Ecdysozoa</taxon>
        <taxon>Nematoda</taxon>
        <taxon>Chromadorea</taxon>
        <taxon>Rhabditida</taxon>
        <taxon>Rhabditina</taxon>
        <taxon>Rhabditomorpha</taxon>
        <taxon>Strongyloidea</taxon>
        <taxon>Trichostrongylidae</taxon>
        <taxon>Haemonchus</taxon>
    </lineage>
</organism>
<dbReference type="Gene3D" id="1.25.10.10">
    <property type="entry name" value="Leucine-rich Repeat Variant"/>
    <property type="match status" value="1"/>
</dbReference>
<dbReference type="SUPFAM" id="SSF48371">
    <property type="entry name" value="ARM repeat"/>
    <property type="match status" value="1"/>
</dbReference>
<dbReference type="InterPro" id="IPR039921">
    <property type="entry name" value="Inscuteable"/>
</dbReference>
<feature type="region of interest" description="Disordered" evidence="1">
    <location>
        <begin position="268"/>
        <end position="347"/>
    </location>
</feature>
<dbReference type="Pfam" id="PF19427">
    <property type="entry name" value="Insc_C"/>
    <property type="match status" value="1"/>
</dbReference>
<dbReference type="InterPro" id="IPR016024">
    <property type="entry name" value="ARM-type_fold"/>
</dbReference>
<dbReference type="PANTHER" id="PTHR21386:SF0">
    <property type="entry name" value="PROTEIN INSCUTEABLE HOMOLOG"/>
    <property type="match status" value="1"/>
</dbReference>
<dbReference type="GO" id="GO:0000132">
    <property type="term" value="P:establishment of mitotic spindle orientation"/>
    <property type="evidence" value="ECO:0007669"/>
    <property type="project" value="TreeGrafter"/>
</dbReference>
<accession>A0A7I5E840</accession>
<keyword evidence="3" id="KW-1185">Reference proteome</keyword>
<dbReference type="AlphaFoldDB" id="A0A7I5E840"/>
<dbReference type="Proteomes" id="UP000025227">
    <property type="component" value="Unplaced"/>
</dbReference>
<dbReference type="GO" id="GO:0009786">
    <property type="term" value="P:regulation of asymmetric cell division"/>
    <property type="evidence" value="ECO:0007669"/>
    <property type="project" value="TreeGrafter"/>
</dbReference>